<dbReference type="Pfam" id="PF01565">
    <property type="entry name" value="FAD_binding_4"/>
    <property type="match status" value="1"/>
</dbReference>
<feature type="domain" description="4Fe-4S ferredoxin-type" evidence="3">
    <location>
        <begin position="469"/>
        <end position="498"/>
    </location>
</feature>
<evidence type="ECO:0000313" key="5">
    <source>
        <dbReference type="EMBL" id="KKN00574.1"/>
    </source>
</evidence>
<evidence type="ECO:0000259" key="3">
    <source>
        <dbReference type="PROSITE" id="PS51379"/>
    </source>
</evidence>
<comment type="caution">
    <text evidence="5">The sequence shown here is derived from an EMBL/GenBank/DDBJ whole genome shotgun (WGS) entry which is preliminary data.</text>
</comment>
<name>A0A0F9M4F0_9ZZZZ</name>
<dbReference type="InterPro" id="IPR016164">
    <property type="entry name" value="FAD-linked_Oxase-like_C"/>
</dbReference>
<dbReference type="InterPro" id="IPR016169">
    <property type="entry name" value="FAD-bd_PCMH_sub2"/>
</dbReference>
<dbReference type="EMBL" id="LAZR01005361">
    <property type="protein sequence ID" value="KKN00574.1"/>
    <property type="molecule type" value="Genomic_DNA"/>
</dbReference>
<dbReference type="Gene3D" id="1.10.1060.10">
    <property type="entry name" value="Alpha-helical ferredoxin"/>
    <property type="match status" value="1"/>
</dbReference>
<sequence>MILDSSLEVKLYTKESVELPNILKNRLPRIQFISQPESIDDIQEMFSYAIKNKLSIIPRGAATYGMGGIAPLRRSIMADLTHLNRILDFDEKKKTIYFEAGLRWWDLKNFLKNYSLDLYTYPTSLFSTVGGWLSTGGYGVNSFAYGHISNLVDSIEIIAPQKKKRVTRQDREFKYFMETEGQMGIISKVKLRIREAKPSKPYLVFFNKASEAAGFLSEVSRSLRTPPVHLSFFDRHRLEHKNLLLNGKVSFPNMEGILVVFEDLSSKAAFLSLVERKKGILAENYLTAFLWNERYFPFSVKHFHPSILGCETILPLENLDHYLRKTRKFGKNYGIPLSTEATLINENEAVVFTIFPSDPKKIIHFVHLFLTYSLTHITSKCGGKPYGIGTWNLPLLKKKFSDTDIKEYLRLKEELDPLNLLNPAKSFSPDWRIAYFLKMAYSMSALFSNGNPFFKPFLKILSANLDKHKRSLFDPEACANCGACIAVCPAYFTNRSEIVTAKGKLFLLKRMLNGSSIPEPVAENIFLCLHCHLCEYVCQSKLKLMPVWDKLEAIAEKTSGRPEEKIDEFIKKAESHPAYTKLLDFLSNSSNNNHQEIKNV</sequence>
<dbReference type="PROSITE" id="PS51379">
    <property type="entry name" value="4FE4S_FER_2"/>
    <property type="match status" value="1"/>
</dbReference>
<dbReference type="InterPro" id="IPR051914">
    <property type="entry name" value="FAD-linked_OxidoTrans_Type4"/>
</dbReference>
<dbReference type="InterPro" id="IPR036318">
    <property type="entry name" value="FAD-bd_PCMH-like_sf"/>
</dbReference>
<keyword evidence="2" id="KW-0274">FAD</keyword>
<dbReference type="PROSITE" id="PS51387">
    <property type="entry name" value="FAD_PCMH"/>
    <property type="match status" value="1"/>
</dbReference>
<dbReference type="PANTHER" id="PTHR42934:SF1">
    <property type="entry name" value="GLYCOLATE OXIDASE SUBUNIT GLCD"/>
    <property type="match status" value="1"/>
</dbReference>
<evidence type="ECO:0000259" key="4">
    <source>
        <dbReference type="PROSITE" id="PS51387"/>
    </source>
</evidence>
<proteinExistence type="predicted"/>
<dbReference type="SUPFAM" id="SSF54862">
    <property type="entry name" value="4Fe-4S ferredoxins"/>
    <property type="match status" value="1"/>
</dbReference>
<accession>A0A0F9M4F0</accession>
<dbReference type="InterPro" id="IPR006094">
    <property type="entry name" value="Oxid_FAD_bind_N"/>
</dbReference>
<dbReference type="SUPFAM" id="SSF55103">
    <property type="entry name" value="FAD-linked oxidases, C-terminal domain"/>
    <property type="match status" value="1"/>
</dbReference>
<protein>
    <recommendedName>
        <fullName evidence="6">FAD-binding PCMH-type domain-containing protein</fullName>
    </recommendedName>
</protein>
<organism evidence="5">
    <name type="scientific">marine sediment metagenome</name>
    <dbReference type="NCBI Taxonomy" id="412755"/>
    <lineage>
        <taxon>unclassified sequences</taxon>
        <taxon>metagenomes</taxon>
        <taxon>ecological metagenomes</taxon>
    </lineage>
</organism>
<gene>
    <name evidence="5" type="ORF">LCGC14_1136430</name>
</gene>
<dbReference type="AlphaFoldDB" id="A0A0F9M4F0"/>
<dbReference type="InterPro" id="IPR016166">
    <property type="entry name" value="FAD-bd_PCMH"/>
</dbReference>
<evidence type="ECO:0000256" key="1">
    <source>
        <dbReference type="ARBA" id="ARBA00022630"/>
    </source>
</evidence>
<dbReference type="InterPro" id="IPR004113">
    <property type="entry name" value="FAD-bd_oxidored_4_C"/>
</dbReference>
<evidence type="ECO:0000256" key="2">
    <source>
        <dbReference type="ARBA" id="ARBA00022827"/>
    </source>
</evidence>
<dbReference type="Gene3D" id="3.30.465.10">
    <property type="match status" value="1"/>
</dbReference>
<keyword evidence="1" id="KW-0285">Flavoprotein</keyword>
<dbReference type="InterPro" id="IPR009051">
    <property type="entry name" value="Helical_ferredxn"/>
</dbReference>
<feature type="domain" description="FAD-binding PCMH-type" evidence="4">
    <location>
        <begin position="25"/>
        <end position="196"/>
    </location>
</feature>
<dbReference type="PANTHER" id="PTHR42934">
    <property type="entry name" value="GLYCOLATE OXIDASE SUBUNIT GLCD"/>
    <property type="match status" value="1"/>
</dbReference>
<dbReference type="GO" id="GO:0071949">
    <property type="term" value="F:FAD binding"/>
    <property type="evidence" value="ECO:0007669"/>
    <property type="project" value="InterPro"/>
</dbReference>
<dbReference type="GO" id="GO:0051536">
    <property type="term" value="F:iron-sulfur cluster binding"/>
    <property type="evidence" value="ECO:0007669"/>
    <property type="project" value="InterPro"/>
</dbReference>
<dbReference type="GO" id="GO:0003824">
    <property type="term" value="F:catalytic activity"/>
    <property type="evidence" value="ECO:0007669"/>
    <property type="project" value="InterPro"/>
</dbReference>
<reference evidence="5" key="1">
    <citation type="journal article" date="2015" name="Nature">
        <title>Complex archaea that bridge the gap between prokaryotes and eukaryotes.</title>
        <authorList>
            <person name="Spang A."/>
            <person name="Saw J.H."/>
            <person name="Jorgensen S.L."/>
            <person name="Zaremba-Niedzwiedzka K."/>
            <person name="Martijn J."/>
            <person name="Lind A.E."/>
            <person name="van Eijk R."/>
            <person name="Schleper C."/>
            <person name="Guy L."/>
            <person name="Ettema T.J."/>
        </authorList>
    </citation>
    <scope>NUCLEOTIDE SEQUENCE</scope>
</reference>
<dbReference type="Pfam" id="PF02913">
    <property type="entry name" value="FAD-oxidase_C"/>
    <property type="match status" value="1"/>
</dbReference>
<evidence type="ECO:0008006" key="6">
    <source>
        <dbReference type="Google" id="ProtNLM"/>
    </source>
</evidence>
<dbReference type="PROSITE" id="PS00198">
    <property type="entry name" value="4FE4S_FER_1"/>
    <property type="match status" value="1"/>
</dbReference>
<dbReference type="InterPro" id="IPR017896">
    <property type="entry name" value="4Fe4S_Fe-S-bd"/>
</dbReference>
<dbReference type="SUPFAM" id="SSF56176">
    <property type="entry name" value="FAD-binding/transporter-associated domain-like"/>
    <property type="match status" value="1"/>
</dbReference>
<dbReference type="InterPro" id="IPR017900">
    <property type="entry name" value="4Fe4S_Fe_S_CS"/>
</dbReference>
<dbReference type="Pfam" id="PF13183">
    <property type="entry name" value="Fer4_8"/>
    <property type="match status" value="1"/>
</dbReference>